<protein>
    <submittedName>
        <fullName evidence="1">Uncharacterized protein</fullName>
    </submittedName>
</protein>
<evidence type="ECO:0000313" key="2">
    <source>
        <dbReference type="Proteomes" id="UP000235965"/>
    </source>
</evidence>
<dbReference type="InParanoid" id="A0A2J7RE84"/>
<sequence>MEGCEDRISALKAEESSLLEAVVKERLVKRQQAEKGLTGTCWIGGSFGSVPDGAVRAGRDKDGGALFVGRAYFETDILPAKIVPNHGAAYVSFDGQEHQVMHYEVLCGGEAMWQVASDGQVPTNAFPVGSTRDGERLYVGRVFHDGTITPGKVNS</sequence>
<dbReference type="PANTHER" id="PTHR31649">
    <property type="entry name" value="AGAP009604-PA"/>
    <property type="match status" value="1"/>
</dbReference>
<dbReference type="OrthoDB" id="1925699at2759"/>
<dbReference type="SMART" id="SM00696">
    <property type="entry name" value="DM9"/>
    <property type="match status" value="2"/>
</dbReference>
<proteinExistence type="predicted"/>
<dbReference type="Proteomes" id="UP000235965">
    <property type="component" value="Unassembled WGS sequence"/>
</dbReference>
<organism evidence="1 2">
    <name type="scientific">Cryptotermes secundus</name>
    <dbReference type="NCBI Taxonomy" id="105785"/>
    <lineage>
        <taxon>Eukaryota</taxon>
        <taxon>Metazoa</taxon>
        <taxon>Ecdysozoa</taxon>
        <taxon>Arthropoda</taxon>
        <taxon>Hexapoda</taxon>
        <taxon>Insecta</taxon>
        <taxon>Pterygota</taxon>
        <taxon>Neoptera</taxon>
        <taxon>Polyneoptera</taxon>
        <taxon>Dictyoptera</taxon>
        <taxon>Blattodea</taxon>
        <taxon>Blattoidea</taxon>
        <taxon>Termitoidae</taxon>
        <taxon>Kalotermitidae</taxon>
        <taxon>Cryptotermitinae</taxon>
        <taxon>Cryptotermes</taxon>
    </lineage>
</organism>
<dbReference type="STRING" id="105785.A0A2J7RE84"/>
<evidence type="ECO:0000313" key="1">
    <source>
        <dbReference type="EMBL" id="PNF39128.1"/>
    </source>
</evidence>
<dbReference type="InterPro" id="IPR006616">
    <property type="entry name" value="DM9_repeat"/>
</dbReference>
<dbReference type="AlphaFoldDB" id="A0A2J7RE84"/>
<gene>
    <name evidence="1" type="ORF">B7P43_G01349</name>
</gene>
<accession>A0A2J7RE84</accession>
<dbReference type="Pfam" id="PF11901">
    <property type="entry name" value="DM9"/>
    <property type="match status" value="1"/>
</dbReference>
<dbReference type="PANTHER" id="PTHR31649:SF10">
    <property type="entry name" value="IP19903P-RELATED"/>
    <property type="match status" value="1"/>
</dbReference>
<name>A0A2J7RE84_9NEOP</name>
<dbReference type="EMBL" id="NEVH01005277">
    <property type="protein sequence ID" value="PNF39128.1"/>
    <property type="molecule type" value="Genomic_DNA"/>
</dbReference>
<keyword evidence="2" id="KW-1185">Reference proteome</keyword>
<comment type="caution">
    <text evidence="1">The sequence shown here is derived from an EMBL/GenBank/DDBJ whole genome shotgun (WGS) entry which is preliminary data.</text>
</comment>
<reference evidence="1 2" key="1">
    <citation type="submission" date="2017-12" db="EMBL/GenBank/DDBJ databases">
        <title>Hemimetabolous genomes reveal molecular basis of termite eusociality.</title>
        <authorList>
            <person name="Harrison M.C."/>
            <person name="Jongepier E."/>
            <person name="Robertson H.M."/>
            <person name="Arning N."/>
            <person name="Bitard-Feildel T."/>
            <person name="Chao H."/>
            <person name="Childers C.P."/>
            <person name="Dinh H."/>
            <person name="Doddapaneni H."/>
            <person name="Dugan S."/>
            <person name="Gowin J."/>
            <person name="Greiner C."/>
            <person name="Han Y."/>
            <person name="Hu H."/>
            <person name="Hughes D.S.T."/>
            <person name="Huylmans A.-K."/>
            <person name="Kemena C."/>
            <person name="Kremer L.P.M."/>
            <person name="Lee S.L."/>
            <person name="Lopez-Ezquerra A."/>
            <person name="Mallet L."/>
            <person name="Monroy-Kuhn J.M."/>
            <person name="Moser A."/>
            <person name="Murali S.C."/>
            <person name="Muzny D.M."/>
            <person name="Otani S."/>
            <person name="Piulachs M.-D."/>
            <person name="Poelchau M."/>
            <person name="Qu J."/>
            <person name="Schaub F."/>
            <person name="Wada-Katsumata A."/>
            <person name="Worley K.C."/>
            <person name="Xie Q."/>
            <person name="Ylla G."/>
            <person name="Poulsen M."/>
            <person name="Gibbs R.A."/>
            <person name="Schal C."/>
            <person name="Richards S."/>
            <person name="Belles X."/>
            <person name="Korb J."/>
            <person name="Bornberg-Bauer E."/>
        </authorList>
    </citation>
    <scope>NUCLEOTIDE SEQUENCE [LARGE SCALE GENOMIC DNA]</scope>
    <source>
        <tissue evidence="1">Whole body</tissue>
    </source>
</reference>